<dbReference type="SUPFAM" id="SSF160104">
    <property type="entry name" value="Acetoacetate decarboxylase-like"/>
    <property type="match status" value="1"/>
</dbReference>
<evidence type="ECO:0000313" key="1">
    <source>
        <dbReference type="EMBL" id="MDV7216086.1"/>
    </source>
</evidence>
<dbReference type="RefSeq" id="WP_317770771.1">
    <property type="nucleotide sequence ID" value="NZ_JAWMAJ010000021.1"/>
</dbReference>
<proteinExistence type="predicted"/>
<accession>A0ABU4F672</accession>
<dbReference type="Pfam" id="PF06314">
    <property type="entry name" value="ADC"/>
    <property type="match status" value="1"/>
</dbReference>
<name>A0ABU4F672_9ACTN</name>
<dbReference type="InterPro" id="IPR023375">
    <property type="entry name" value="ADC_dom_sf"/>
</dbReference>
<dbReference type="EMBL" id="JAWMAJ010000021">
    <property type="protein sequence ID" value="MDV7216086.1"/>
    <property type="molecule type" value="Genomic_DNA"/>
</dbReference>
<dbReference type="InterPro" id="IPR010451">
    <property type="entry name" value="Acetoacetate_decarboxylase"/>
</dbReference>
<organism evidence="1 2">
    <name type="scientific">Streptomyces prunicolor</name>
    <dbReference type="NCBI Taxonomy" id="67348"/>
    <lineage>
        <taxon>Bacteria</taxon>
        <taxon>Bacillati</taxon>
        <taxon>Actinomycetota</taxon>
        <taxon>Actinomycetes</taxon>
        <taxon>Kitasatosporales</taxon>
        <taxon>Streptomycetaceae</taxon>
        <taxon>Streptomyces</taxon>
    </lineage>
</organism>
<dbReference type="Gene3D" id="2.40.400.10">
    <property type="entry name" value="Acetoacetate decarboxylase-like"/>
    <property type="match status" value="1"/>
</dbReference>
<evidence type="ECO:0000313" key="2">
    <source>
        <dbReference type="Proteomes" id="UP001187346"/>
    </source>
</evidence>
<protein>
    <submittedName>
        <fullName evidence="1">Acetoacetate decarboxylase family protein</fullName>
    </submittedName>
</protein>
<gene>
    <name evidence="1" type="ORF">R5A26_08985</name>
</gene>
<keyword evidence="2" id="KW-1185">Reference proteome</keyword>
<reference evidence="1 2" key="1">
    <citation type="submission" date="2023-10" db="EMBL/GenBank/DDBJ databases">
        <title>Characterization of rhizosphere-enriched actinobacteria from wheat plants lab-grown on chernevaya soil.</title>
        <authorList>
            <person name="Tikhonova E.N."/>
            <person name="Konopkin A."/>
            <person name="Kravchenko I.K."/>
        </authorList>
    </citation>
    <scope>NUCLEOTIDE SEQUENCE [LARGE SCALE GENOMIC DNA]</scope>
    <source>
        <strain evidence="1 2">RR29</strain>
    </source>
</reference>
<sequence>MLQGYTYPLSPRGEANLASAPPWHYAGDIVGVEFWTDPAATEATLPEGLTPDPDSDGRAVALFVDWQFSAGHDEYLDPVRSQYREFMVLVDAHWQDEPVSWCPYIYVDNDLALARGWVQGFPKKLGAVHQTRVFAAPGSASPTLTPGGRFGASLSAAGHTLAEATVTLQQPAPDPAALFARPTVNLRHFPSLAAGEYDKPAVHELVMAEFDDRRLADVWTGTGDLGLFAARGEELADLAPVRTGAGFRASMSYSVTDVRRLDA</sequence>
<dbReference type="Proteomes" id="UP001187346">
    <property type="component" value="Unassembled WGS sequence"/>
</dbReference>
<comment type="caution">
    <text evidence="1">The sequence shown here is derived from an EMBL/GenBank/DDBJ whole genome shotgun (WGS) entry which is preliminary data.</text>
</comment>